<evidence type="ECO:0000313" key="2">
    <source>
        <dbReference type="EMBL" id="PKZ29253.1"/>
    </source>
</evidence>
<keyword evidence="1" id="KW-0732">Signal</keyword>
<dbReference type="EMBL" id="PKHU01000004">
    <property type="protein sequence ID" value="PKZ29253.1"/>
    <property type="molecule type" value="Genomic_DNA"/>
</dbReference>
<feature type="chain" id="PRO_5014169602" description="Major outer membrane protein" evidence="1">
    <location>
        <begin position="24"/>
        <end position="437"/>
    </location>
</feature>
<dbReference type="AlphaFoldDB" id="A0A2I1NA43"/>
<dbReference type="Pfam" id="PF05538">
    <property type="entry name" value="Campylo_MOMP"/>
    <property type="match status" value="1"/>
</dbReference>
<dbReference type="RefSeq" id="WP_101637272.1">
    <property type="nucleotide sequence ID" value="NZ_BQNW01000001.1"/>
</dbReference>
<evidence type="ECO:0008006" key="4">
    <source>
        <dbReference type="Google" id="ProtNLM"/>
    </source>
</evidence>
<dbReference type="SUPFAM" id="SSF56935">
    <property type="entry name" value="Porins"/>
    <property type="match status" value="1"/>
</dbReference>
<evidence type="ECO:0000313" key="3">
    <source>
        <dbReference type="Proteomes" id="UP000234639"/>
    </source>
</evidence>
<accession>A0A2I1NA43</accession>
<proteinExistence type="predicted"/>
<comment type="caution">
    <text evidence="2">The sequence shown here is derived from an EMBL/GenBank/DDBJ whole genome shotgun (WGS) entry which is preliminary data.</text>
</comment>
<dbReference type="InterPro" id="IPR023614">
    <property type="entry name" value="Porin_dom_sf"/>
</dbReference>
<dbReference type="Proteomes" id="UP000234639">
    <property type="component" value="Unassembled WGS sequence"/>
</dbReference>
<dbReference type="Gene3D" id="2.40.160.10">
    <property type="entry name" value="Porin"/>
    <property type="match status" value="1"/>
</dbReference>
<organism evidence="2 3">
    <name type="scientific">Campylobacter ureolyticus</name>
    <dbReference type="NCBI Taxonomy" id="827"/>
    <lineage>
        <taxon>Bacteria</taxon>
        <taxon>Pseudomonadati</taxon>
        <taxon>Campylobacterota</taxon>
        <taxon>Epsilonproteobacteria</taxon>
        <taxon>Campylobacterales</taxon>
        <taxon>Campylobacteraceae</taxon>
        <taxon>Campylobacter</taxon>
    </lineage>
</organism>
<dbReference type="InterPro" id="IPR008439">
    <property type="entry name" value="Campylo_MOMP"/>
</dbReference>
<feature type="signal peptide" evidence="1">
    <location>
        <begin position="1"/>
        <end position="23"/>
    </location>
</feature>
<evidence type="ECO:0000256" key="1">
    <source>
        <dbReference type="SAM" id="SignalP"/>
    </source>
</evidence>
<gene>
    <name evidence="2" type="ORF">CYJ41_05285</name>
</gene>
<reference evidence="2 3" key="1">
    <citation type="submission" date="2017-12" db="EMBL/GenBank/DDBJ databases">
        <title>Phylogenetic diversity of female urinary microbiome.</title>
        <authorList>
            <person name="Thomas-White K."/>
            <person name="Wolfe A.J."/>
        </authorList>
    </citation>
    <scope>NUCLEOTIDE SEQUENCE [LARGE SCALE GENOMIC DNA]</scope>
    <source>
        <strain evidence="2 3">UMB0112</strain>
    </source>
</reference>
<name>A0A2I1NA43_9BACT</name>
<protein>
    <recommendedName>
        <fullName evidence="4">Major outer membrane protein</fullName>
    </recommendedName>
</protein>
<sequence length="437" mass="48095">MKLVKLSLIAAMATGIMATTASAAPLDEVIKDVDAGGMLRVRYTHDSKKDANKNKDGNSNWNFKGVLNLKTKIDDNFFAVAGIRYTDTDKSETESGNDARGDKFDLNRAYLGYTVGNTVVQVGRQDVGAFFTDDMYGDGIKVLNSDIEGLTLAALWMDALENDSDIGTLAKISDVYDAEDLFGTKKLTDAQKDILNSNAIKLATGKSVTDHNLYGVAAIGSYDPVSFQVWYAMLEDVTDLFAVELAFSFDVSDDVNINAKLQYGFSDFDGKFKNDVKNATMNLAKKSNPGDPVPALEIGDADFYGAELGTELYGADLTAGYVNFSTDSDKHSLVSFEDSGSYIKPGEELFDYTLFAGKNDYWFVTAGYTIPDTAVRIGADYLDGKNKFAGEKTKMKEAVARLEYAHSDKLKFQTWYSHVKEGDEKNDRVRFEAKYSF</sequence>